<accession>A0ACB9ZQZ0</accession>
<evidence type="ECO:0000313" key="1">
    <source>
        <dbReference type="EMBL" id="KAI5649514.1"/>
    </source>
</evidence>
<gene>
    <name evidence="1" type="ORF">M9H77_35519</name>
</gene>
<keyword evidence="2" id="KW-1185">Reference proteome</keyword>
<comment type="caution">
    <text evidence="1">The sequence shown here is derived from an EMBL/GenBank/DDBJ whole genome shotgun (WGS) entry which is preliminary data.</text>
</comment>
<dbReference type="Proteomes" id="UP001060085">
    <property type="component" value="Linkage Group LG08"/>
</dbReference>
<dbReference type="EMBL" id="CM044708">
    <property type="protein sequence ID" value="KAI5649514.1"/>
    <property type="molecule type" value="Genomic_DNA"/>
</dbReference>
<organism evidence="1 2">
    <name type="scientific">Catharanthus roseus</name>
    <name type="common">Madagascar periwinkle</name>
    <name type="synonym">Vinca rosea</name>
    <dbReference type="NCBI Taxonomy" id="4058"/>
    <lineage>
        <taxon>Eukaryota</taxon>
        <taxon>Viridiplantae</taxon>
        <taxon>Streptophyta</taxon>
        <taxon>Embryophyta</taxon>
        <taxon>Tracheophyta</taxon>
        <taxon>Spermatophyta</taxon>
        <taxon>Magnoliopsida</taxon>
        <taxon>eudicotyledons</taxon>
        <taxon>Gunneridae</taxon>
        <taxon>Pentapetalae</taxon>
        <taxon>asterids</taxon>
        <taxon>lamiids</taxon>
        <taxon>Gentianales</taxon>
        <taxon>Apocynaceae</taxon>
        <taxon>Rauvolfioideae</taxon>
        <taxon>Vinceae</taxon>
        <taxon>Catharanthinae</taxon>
        <taxon>Catharanthus</taxon>
    </lineage>
</organism>
<reference evidence="2" key="1">
    <citation type="journal article" date="2023" name="Nat. Plants">
        <title>Single-cell RNA sequencing provides a high-resolution roadmap for understanding the multicellular compartmentation of specialized metabolism.</title>
        <authorList>
            <person name="Sun S."/>
            <person name="Shen X."/>
            <person name="Li Y."/>
            <person name="Li Y."/>
            <person name="Wang S."/>
            <person name="Li R."/>
            <person name="Zhang H."/>
            <person name="Shen G."/>
            <person name="Guo B."/>
            <person name="Wei J."/>
            <person name="Xu J."/>
            <person name="St-Pierre B."/>
            <person name="Chen S."/>
            <person name="Sun C."/>
        </authorList>
    </citation>
    <scope>NUCLEOTIDE SEQUENCE [LARGE SCALE GENOMIC DNA]</scope>
</reference>
<name>A0ACB9ZQZ0_CATRO</name>
<sequence length="588" mass="67487">MNQTQVIFQMTITMASIMTSKLCGSPRRLLLHKPEMFAILPKKTMQTKAQYFQYNLTFSSQRIFQRPRAKSSREVETMATKSPNDVSANYVPVFVMLPLDVITVENVFENQQKLEKQLKELRAAEVDGIMVDVWWGIVESKGPKQYDWSAYRSLFKLVKKCNLKIQAIMSFHQCGGNIGDSVDIPLPRWVLEIGEKDPNIFYTNWSGNKNKECLSLGVDNLPLFQGRSAIQMYSDYMISFRVNMSDFLETGTIIDIEVGLGPAGELRYPSYTKTQGWEYPGIGEFQCYDKYLRADFKDAATKAGHTQWEMPDNPCTYKDTPEKTGFFGPEKTYLLDEGKFFLTWYSNKLLSHGDQILEEANRAFIGCKVKLAAKVAGIHWWYHDDTHAAELTAGYYNLNNRDGYRPIARMVSRHHACLNFTCLEMRNSEHPTTAKSGPQELVQQVLSAGWRENIDVAGENALSRYDRAGYNQILLNARPSGITESNPPKLKLYGLTYLRLSDELLARKNFRIFKNFVKKMHADEDFIPDYIKLAPLEQSRPKIPIQELLEATKPIRPFPWDDDPDMRVGDIFSDILDSIFDMFSPLLK</sequence>
<protein>
    <submittedName>
        <fullName evidence="1">Uncharacterized protein</fullName>
    </submittedName>
</protein>
<proteinExistence type="predicted"/>
<evidence type="ECO:0000313" key="2">
    <source>
        <dbReference type="Proteomes" id="UP001060085"/>
    </source>
</evidence>